<name>A0A1Y1VV66_9FUNG</name>
<evidence type="ECO:0008006" key="3">
    <source>
        <dbReference type="Google" id="ProtNLM"/>
    </source>
</evidence>
<organism evidence="1 2">
    <name type="scientific">Anaeromyces robustus</name>
    <dbReference type="NCBI Taxonomy" id="1754192"/>
    <lineage>
        <taxon>Eukaryota</taxon>
        <taxon>Fungi</taxon>
        <taxon>Fungi incertae sedis</taxon>
        <taxon>Chytridiomycota</taxon>
        <taxon>Chytridiomycota incertae sedis</taxon>
        <taxon>Neocallimastigomycetes</taxon>
        <taxon>Neocallimastigales</taxon>
        <taxon>Neocallimastigaceae</taxon>
        <taxon>Anaeromyces</taxon>
    </lineage>
</organism>
<dbReference type="EMBL" id="MCFG01000490">
    <property type="protein sequence ID" value="ORX64906.1"/>
    <property type="molecule type" value="Genomic_DNA"/>
</dbReference>
<sequence>MLKESQKESLIDSFNIVRKENIYDNENYASRNDNNNSTTTKDSHINTTIGKNKKYYNVDMIKEETNWEGYYPENIASYDNNYYFPESVGYSVDIFLIDGGIRYTDCMNVILCVIPLIHDEISHPTLGRGKKQCENIGIYESNLGLWFDRKHSTPYKGVINISRRDWSTYNIDIKNKLNELMEADYIIFAAVGNDGDNNCQAIEEILDLMEDIFMLKKTLVKKTKLNLSLSEYKNVNTNNSYYRKQIEYINYMLTDKRDVRYLEINLDNKTLVKVRKDKYTSNSINTFNRTLLDVGTGNGRDIHKWENFRKIICVEPDHEKIKVLNERVSKSEIRNRISILQNTIQNNSKFKY</sequence>
<reference evidence="1 2" key="1">
    <citation type="submission" date="2016-08" db="EMBL/GenBank/DDBJ databases">
        <title>A Parts List for Fungal Cellulosomes Revealed by Comparative Genomics.</title>
        <authorList>
            <consortium name="DOE Joint Genome Institute"/>
            <person name="Haitjema C.H."/>
            <person name="Gilmore S.P."/>
            <person name="Henske J.K."/>
            <person name="Solomon K.V."/>
            <person name="De Groot R."/>
            <person name="Kuo A."/>
            <person name="Mondo S.J."/>
            <person name="Salamov A.A."/>
            <person name="Labutti K."/>
            <person name="Zhao Z."/>
            <person name="Chiniquy J."/>
            <person name="Barry K."/>
            <person name="Brewer H.M."/>
            <person name="Purvine S.O."/>
            <person name="Wright A.T."/>
            <person name="Boxma B."/>
            <person name="Van Alen T."/>
            <person name="Hackstein J.H."/>
            <person name="Baker S.E."/>
            <person name="Grigoriev I.V."/>
            <person name="O'Malley M.A."/>
        </authorList>
    </citation>
    <scope>NUCLEOTIDE SEQUENCE [LARGE SCALE GENOMIC DNA]</scope>
    <source>
        <strain evidence="1 2">S4</strain>
    </source>
</reference>
<dbReference type="SUPFAM" id="SSF53335">
    <property type="entry name" value="S-adenosyl-L-methionine-dependent methyltransferases"/>
    <property type="match status" value="1"/>
</dbReference>
<dbReference type="OrthoDB" id="5596547at2759"/>
<dbReference type="Gene3D" id="3.40.50.150">
    <property type="entry name" value="Vaccinia Virus protein VP39"/>
    <property type="match status" value="1"/>
</dbReference>
<comment type="caution">
    <text evidence="1">The sequence shown here is derived from an EMBL/GenBank/DDBJ whole genome shotgun (WGS) entry which is preliminary data.</text>
</comment>
<accession>A0A1Y1VV66</accession>
<gene>
    <name evidence="1" type="ORF">BCR32DRAFT_286780</name>
</gene>
<keyword evidence="2" id="KW-1185">Reference proteome</keyword>
<evidence type="ECO:0000313" key="1">
    <source>
        <dbReference type="EMBL" id="ORX64906.1"/>
    </source>
</evidence>
<protein>
    <recommendedName>
        <fullName evidence="3">Methyltransferase domain-containing protein</fullName>
    </recommendedName>
</protein>
<reference evidence="1 2" key="2">
    <citation type="submission" date="2016-08" db="EMBL/GenBank/DDBJ databases">
        <title>Pervasive Adenine N6-methylation of Active Genes in Fungi.</title>
        <authorList>
            <consortium name="DOE Joint Genome Institute"/>
            <person name="Mondo S.J."/>
            <person name="Dannebaum R.O."/>
            <person name="Kuo R.C."/>
            <person name="Labutti K."/>
            <person name="Haridas S."/>
            <person name="Kuo A."/>
            <person name="Salamov A."/>
            <person name="Ahrendt S.R."/>
            <person name="Lipzen A."/>
            <person name="Sullivan W."/>
            <person name="Andreopoulos W.B."/>
            <person name="Clum A."/>
            <person name="Lindquist E."/>
            <person name="Daum C."/>
            <person name="Ramamoorthy G.K."/>
            <person name="Gryganskyi A."/>
            <person name="Culley D."/>
            <person name="Magnuson J.K."/>
            <person name="James T.Y."/>
            <person name="O'Malley M.A."/>
            <person name="Stajich J.E."/>
            <person name="Spatafora J.W."/>
            <person name="Visel A."/>
            <person name="Grigoriev I.V."/>
        </authorList>
    </citation>
    <scope>NUCLEOTIDE SEQUENCE [LARGE SCALE GENOMIC DNA]</scope>
    <source>
        <strain evidence="1 2">S4</strain>
    </source>
</reference>
<evidence type="ECO:0000313" key="2">
    <source>
        <dbReference type="Proteomes" id="UP000193944"/>
    </source>
</evidence>
<dbReference type="Proteomes" id="UP000193944">
    <property type="component" value="Unassembled WGS sequence"/>
</dbReference>
<proteinExistence type="predicted"/>
<dbReference type="InterPro" id="IPR029063">
    <property type="entry name" value="SAM-dependent_MTases_sf"/>
</dbReference>
<dbReference type="AlphaFoldDB" id="A0A1Y1VV66"/>